<organism evidence="1 2">
    <name type="scientific">Paraglaciecola arctica BSs20135</name>
    <dbReference type="NCBI Taxonomy" id="493475"/>
    <lineage>
        <taxon>Bacteria</taxon>
        <taxon>Pseudomonadati</taxon>
        <taxon>Pseudomonadota</taxon>
        <taxon>Gammaproteobacteria</taxon>
        <taxon>Alteromonadales</taxon>
        <taxon>Alteromonadaceae</taxon>
        <taxon>Paraglaciecola</taxon>
    </lineage>
</organism>
<proteinExistence type="predicted"/>
<dbReference type="EMBL" id="BAEO01000017">
    <property type="protein sequence ID" value="GAC18443.1"/>
    <property type="molecule type" value="Genomic_DNA"/>
</dbReference>
<dbReference type="eggNOG" id="ENOG5033H19">
    <property type="taxonomic scope" value="Bacteria"/>
</dbReference>
<dbReference type="OrthoDB" id="5770023at2"/>
<dbReference type="STRING" id="493475.GARC_1468"/>
<dbReference type="Proteomes" id="UP000006327">
    <property type="component" value="Unassembled WGS sequence"/>
</dbReference>
<accession>K6YP88</accession>
<gene>
    <name evidence="1" type="ORF">GARC_1468</name>
</gene>
<name>K6YP88_9ALTE</name>
<protein>
    <submittedName>
        <fullName evidence="1">Uncharacterized protein</fullName>
    </submittedName>
</protein>
<reference evidence="1 2" key="1">
    <citation type="journal article" date="2017" name="Antonie Van Leeuwenhoek">
        <title>Rhizobium rhizosphaerae sp. nov., a novel species isolated from rice rhizosphere.</title>
        <authorList>
            <person name="Zhao J.J."/>
            <person name="Zhang J."/>
            <person name="Zhang R.J."/>
            <person name="Zhang C.W."/>
            <person name="Yin H.Q."/>
            <person name="Zhang X.X."/>
        </authorList>
    </citation>
    <scope>NUCLEOTIDE SEQUENCE [LARGE SCALE GENOMIC DNA]</scope>
    <source>
        <strain evidence="1 2">BSs20135</strain>
    </source>
</reference>
<comment type="caution">
    <text evidence="1">The sequence shown here is derived from an EMBL/GenBank/DDBJ whole genome shotgun (WGS) entry which is preliminary data.</text>
</comment>
<evidence type="ECO:0000313" key="2">
    <source>
        <dbReference type="Proteomes" id="UP000006327"/>
    </source>
</evidence>
<evidence type="ECO:0000313" key="1">
    <source>
        <dbReference type="EMBL" id="GAC18443.1"/>
    </source>
</evidence>
<keyword evidence="2" id="KW-1185">Reference proteome</keyword>
<sequence length="140" mass="16318">MPIDSENFLDLYAKALNTFDPKKIASYCLPPTIIMNDNIKKVMANEIELEQAISHMMTKFSQAGIKTFESKLQQTMRLSDTLFFSKMRWQFYDAKQQLCFGCATSYTLQKMPDKQLKIIVAVIDDDEHKLADIFKRIEYL</sequence>
<dbReference type="AlphaFoldDB" id="K6YP88"/>
<dbReference type="RefSeq" id="WP_007618280.1">
    <property type="nucleotide sequence ID" value="NZ_BAEO01000017.1"/>
</dbReference>